<proteinExistence type="predicted"/>
<name>A0A1Z5SB77_SORBI</name>
<organism evidence="1 2">
    <name type="scientific">Sorghum bicolor</name>
    <name type="common">Sorghum</name>
    <name type="synonym">Sorghum vulgare</name>
    <dbReference type="NCBI Taxonomy" id="4558"/>
    <lineage>
        <taxon>Eukaryota</taxon>
        <taxon>Viridiplantae</taxon>
        <taxon>Streptophyta</taxon>
        <taxon>Embryophyta</taxon>
        <taxon>Tracheophyta</taxon>
        <taxon>Spermatophyta</taxon>
        <taxon>Magnoliopsida</taxon>
        <taxon>Liliopsida</taxon>
        <taxon>Poales</taxon>
        <taxon>Poaceae</taxon>
        <taxon>PACMAD clade</taxon>
        <taxon>Panicoideae</taxon>
        <taxon>Andropogonodae</taxon>
        <taxon>Andropogoneae</taxon>
        <taxon>Sorghinae</taxon>
        <taxon>Sorghum</taxon>
    </lineage>
</organism>
<dbReference type="AlphaFoldDB" id="A0A1Z5SB77"/>
<evidence type="ECO:0000313" key="2">
    <source>
        <dbReference type="Proteomes" id="UP000000768"/>
    </source>
</evidence>
<dbReference type="Gramene" id="OQU93147">
    <property type="protein sequence ID" value="OQU93147"/>
    <property type="gene ID" value="SORBI_3001G488950"/>
</dbReference>
<accession>A0A1Z5SB77</accession>
<gene>
    <name evidence="1" type="ORF">SORBI_3001G488950</name>
</gene>
<protein>
    <submittedName>
        <fullName evidence="1">Uncharacterized protein</fullName>
    </submittedName>
</protein>
<reference evidence="2" key="2">
    <citation type="journal article" date="2018" name="Plant J.">
        <title>The Sorghum bicolor reference genome: improved assembly, gene annotations, a transcriptome atlas, and signatures of genome organization.</title>
        <authorList>
            <person name="McCormick R.F."/>
            <person name="Truong S.K."/>
            <person name="Sreedasyam A."/>
            <person name="Jenkins J."/>
            <person name="Shu S."/>
            <person name="Sims D."/>
            <person name="Kennedy M."/>
            <person name="Amirebrahimi M."/>
            <person name="Weers B.D."/>
            <person name="McKinley B."/>
            <person name="Mattison A."/>
            <person name="Morishige D.T."/>
            <person name="Grimwood J."/>
            <person name="Schmutz J."/>
            <person name="Mullet J.E."/>
        </authorList>
    </citation>
    <scope>NUCLEOTIDE SEQUENCE [LARGE SCALE GENOMIC DNA]</scope>
    <source>
        <strain evidence="2">cv. BTx623</strain>
    </source>
</reference>
<reference evidence="1 2" key="1">
    <citation type="journal article" date="2009" name="Nature">
        <title>The Sorghum bicolor genome and the diversification of grasses.</title>
        <authorList>
            <person name="Paterson A.H."/>
            <person name="Bowers J.E."/>
            <person name="Bruggmann R."/>
            <person name="Dubchak I."/>
            <person name="Grimwood J."/>
            <person name="Gundlach H."/>
            <person name="Haberer G."/>
            <person name="Hellsten U."/>
            <person name="Mitros T."/>
            <person name="Poliakov A."/>
            <person name="Schmutz J."/>
            <person name="Spannagl M."/>
            <person name="Tang H."/>
            <person name="Wang X."/>
            <person name="Wicker T."/>
            <person name="Bharti A.K."/>
            <person name="Chapman J."/>
            <person name="Feltus F.A."/>
            <person name="Gowik U."/>
            <person name="Grigoriev I.V."/>
            <person name="Lyons E."/>
            <person name="Maher C.A."/>
            <person name="Martis M."/>
            <person name="Narechania A."/>
            <person name="Otillar R.P."/>
            <person name="Penning B.W."/>
            <person name="Salamov A.A."/>
            <person name="Wang Y."/>
            <person name="Zhang L."/>
            <person name="Carpita N.C."/>
            <person name="Freeling M."/>
            <person name="Gingle A.R."/>
            <person name="Hash C.T."/>
            <person name="Keller B."/>
            <person name="Klein P."/>
            <person name="Kresovich S."/>
            <person name="McCann M.C."/>
            <person name="Ming R."/>
            <person name="Peterson D.G."/>
            <person name="Mehboob-ur-Rahman"/>
            <person name="Ware D."/>
            <person name="Westhoff P."/>
            <person name="Mayer K.F."/>
            <person name="Messing J."/>
            <person name="Rokhsar D.S."/>
        </authorList>
    </citation>
    <scope>NUCLEOTIDE SEQUENCE [LARGE SCALE GENOMIC DNA]</scope>
    <source>
        <strain evidence="2">cv. BTx623</strain>
    </source>
</reference>
<keyword evidence="2" id="KW-1185">Reference proteome</keyword>
<evidence type="ECO:0000313" key="1">
    <source>
        <dbReference type="EMBL" id="OQU93147.1"/>
    </source>
</evidence>
<dbReference type="EMBL" id="CM000760">
    <property type="protein sequence ID" value="OQU93147.1"/>
    <property type="molecule type" value="Genomic_DNA"/>
</dbReference>
<dbReference type="InParanoid" id="A0A1Z5SB77"/>
<dbReference type="Proteomes" id="UP000000768">
    <property type="component" value="Chromosome 1"/>
</dbReference>
<sequence>MARTTKRLGLPHHHHQKVLCACTDFSPCYSSCFASTRSRAIVCYLTKRATGGGRDRRPAQVWRTWHVGGDAMRCSRRQRCTTRGPVPLPHHDRRNTTRDRELEFPGAMPMRRRRRDPACSCSCVLGIDQRVRENAPADLYSAAGSRSEQSVPVPVTVHAFVAESW</sequence>